<evidence type="ECO:0000256" key="3">
    <source>
        <dbReference type="ARBA" id="ARBA00022692"/>
    </source>
</evidence>
<evidence type="ECO:0000313" key="10">
    <source>
        <dbReference type="Proteomes" id="UP001195914"/>
    </source>
</evidence>
<organism evidence="9 10">
    <name type="scientific">Babesia divergens</name>
    <dbReference type="NCBI Taxonomy" id="32595"/>
    <lineage>
        <taxon>Eukaryota</taxon>
        <taxon>Sar</taxon>
        <taxon>Alveolata</taxon>
        <taxon>Apicomplexa</taxon>
        <taxon>Aconoidasida</taxon>
        <taxon>Piroplasmida</taxon>
        <taxon>Babesiidae</taxon>
        <taxon>Babesia</taxon>
    </lineage>
</organism>
<feature type="transmembrane region" description="Helical" evidence="8">
    <location>
        <begin position="161"/>
        <end position="186"/>
    </location>
</feature>
<evidence type="ECO:0000256" key="4">
    <source>
        <dbReference type="ARBA" id="ARBA00022989"/>
    </source>
</evidence>
<keyword evidence="2" id="KW-0808">Transferase</keyword>
<dbReference type="Pfam" id="PF01040">
    <property type="entry name" value="UbiA"/>
    <property type="match status" value="1"/>
</dbReference>
<reference evidence="9" key="2">
    <citation type="submission" date="2021-05" db="EMBL/GenBank/DDBJ databases">
        <authorList>
            <person name="Pain A."/>
        </authorList>
    </citation>
    <scope>NUCLEOTIDE SEQUENCE</scope>
    <source>
        <strain evidence="9">1802A</strain>
    </source>
</reference>
<dbReference type="CDD" id="cd13957">
    <property type="entry name" value="PT_UbiA_Cox10"/>
    <property type="match status" value="1"/>
</dbReference>
<dbReference type="PANTHER" id="PTHR43448">
    <property type="entry name" value="PROTOHEME IX FARNESYLTRANSFERASE, MITOCHONDRIAL"/>
    <property type="match status" value="1"/>
</dbReference>
<evidence type="ECO:0000256" key="1">
    <source>
        <dbReference type="ARBA" id="ARBA00004141"/>
    </source>
</evidence>
<protein>
    <recommendedName>
        <fullName evidence="7">Heme O synthase</fullName>
    </recommendedName>
</protein>
<feature type="transmembrane region" description="Helical" evidence="8">
    <location>
        <begin position="237"/>
        <end position="258"/>
    </location>
</feature>
<evidence type="ECO:0000256" key="6">
    <source>
        <dbReference type="ARBA" id="ARBA00023136"/>
    </source>
</evidence>
<dbReference type="GO" id="GO:0008495">
    <property type="term" value="F:protoheme IX farnesyltransferase activity"/>
    <property type="evidence" value="ECO:0007669"/>
    <property type="project" value="InterPro"/>
</dbReference>
<dbReference type="EMBL" id="JAHBMH010000024">
    <property type="protein sequence ID" value="KAK1938537.1"/>
    <property type="molecule type" value="Genomic_DNA"/>
</dbReference>
<gene>
    <name evidence="9" type="ORF">X943_002171</name>
</gene>
<dbReference type="Gene3D" id="1.10.357.140">
    <property type="entry name" value="UbiA prenyltransferase"/>
    <property type="match status" value="1"/>
</dbReference>
<dbReference type="NCBIfam" id="TIGR01473">
    <property type="entry name" value="cyoE_ctaB"/>
    <property type="match status" value="1"/>
</dbReference>
<feature type="transmembrane region" description="Helical" evidence="8">
    <location>
        <begin position="278"/>
        <end position="298"/>
    </location>
</feature>
<dbReference type="Proteomes" id="UP001195914">
    <property type="component" value="Unassembled WGS sequence"/>
</dbReference>
<evidence type="ECO:0000256" key="7">
    <source>
        <dbReference type="ARBA" id="ARBA00030253"/>
    </source>
</evidence>
<reference evidence="9" key="1">
    <citation type="journal article" date="2014" name="Nucleic Acids Res.">
        <title>The evolutionary dynamics of variant antigen genes in Babesia reveal a history of genomic innovation underlying host-parasite interaction.</title>
        <authorList>
            <person name="Jackson A.P."/>
            <person name="Otto T.D."/>
            <person name="Darby A."/>
            <person name="Ramaprasad A."/>
            <person name="Xia D."/>
            <person name="Echaide I.E."/>
            <person name="Farber M."/>
            <person name="Gahlot S."/>
            <person name="Gamble J."/>
            <person name="Gupta D."/>
            <person name="Gupta Y."/>
            <person name="Jackson L."/>
            <person name="Malandrin L."/>
            <person name="Malas T.B."/>
            <person name="Moussa E."/>
            <person name="Nair M."/>
            <person name="Reid A.J."/>
            <person name="Sanders M."/>
            <person name="Sharma J."/>
            <person name="Tracey A."/>
            <person name="Quail M.A."/>
            <person name="Weir W."/>
            <person name="Wastling J.M."/>
            <person name="Hall N."/>
            <person name="Willadsen P."/>
            <person name="Lingelbach K."/>
            <person name="Shiels B."/>
            <person name="Tait A."/>
            <person name="Berriman M."/>
            <person name="Allred D.R."/>
            <person name="Pain A."/>
        </authorList>
    </citation>
    <scope>NUCLEOTIDE SEQUENCE</scope>
    <source>
        <strain evidence="9">1802A</strain>
    </source>
</reference>
<proteinExistence type="predicted"/>
<feature type="transmembrane region" description="Helical" evidence="8">
    <location>
        <begin position="122"/>
        <end position="141"/>
    </location>
</feature>
<dbReference type="GO" id="GO:0016020">
    <property type="term" value="C:membrane"/>
    <property type="evidence" value="ECO:0007669"/>
    <property type="project" value="UniProtKB-SubCell"/>
</dbReference>
<keyword evidence="5" id="KW-0350">Heme biosynthesis</keyword>
<evidence type="ECO:0000256" key="2">
    <source>
        <dbReference type="ARBA" id="ARBA00022679"/>
    </source>
</evidence>
<dbReference type="InterPro" id="IPR000537">
    <property type="entry name" value="UbiA_prenyltransferase"/>
</dbReference>
<keyword evidence="6 8" id="KW-0472">Membrane</keyword>
<evidence type="ECO:0000313" key="9">
    <source>
        <dbReference type="EMBL" id="KAK1938537.1"/>
    </source>
</evidence>
<dbReference type="AlphaFoldDB" id="A0AAD9GHJ5"/>
<evidence type="ECO:0000256" key="8">
    <source>
        <dbReference type="SAM" id="Phobius"/>
    </source>
</evidence>
<sequence>MTSLSRIIIRKTRSVLPKPSQWQQMMKWKLSLWVSSTGASGYLMAAPIYSTELFMTCGGIFLCSSAAHVFNQIIERKRDMLMVRTRNRPLATGEITPSNAAVLGIACTAAGASLLQLTGDNVAAPLALMNIALYTGAYTPLKRVTEWNTHVGSIVGAIPPLIGYAAAGGSLLCPDPWLLFGIMYVWQLPHFYSLAWLHRKDYLNAGLQMFGTRDESGRTTALACMKWVTILSSMPLIYSYAGWISPNFALVSLIPNLLINYKGARSLNNPTRQNVRSFFMYSLWHVLTLVTMASFYVATDHTQET</sequence>
<dbReference type="InterPro" id="IPR006369">
    <property type="entry name" value="Protohaem_IX_farnesylTrfase"/>
</dbReference>
<dbReference type="InterPro" id="IPR044878">
    <property type="entry name" value="UbiA_sf"/>
</dbReference>
<evidence type="ECO:0000256" key="5">
    <source>
        <dbReference type="ARBA" id="ARBA00023133"/>
    </source>
</evidence>
<accession>A0AAD9GHJ5</accession>
<dbReference type="GO" id="GO:0006784">
    <property type="term" value="P:heme A biosynthetic process"/>
    <property type="evidence" value="ECO:0007669"/>
    <property type="project" value="TreeGrafter"/>
</dbReference>
<keyword evidence="10" id="KW-1185">Reference proteome</keyword>
<comment type="subcellular location">
    <subcellularLocation>
        <location evidence="1">Membrane</location>
        <topology evidence="1">Multi-pass membrane protein</topology>
    </subcellularLocation>
</comment>
<keyword evidence="4 8" id="KW-1133">Transmembrane helix</keyword>
<feature type="transmembrane region" description="Helical" evidence="8">
    <location>
        <begin position="55"/>
        <end position="74"/>
    </location>
</feature>
<comment type="caution">
    <text evidence="9">The sequence shown here is derived from an EMBL/GenBank/DDBJ whole genome shotgun (WGS) entry which is preliminary data.</text>
</comment>
<name>A0AAD9GHJ5_BABDI</name>
<dbReference type="GO" id="GO:0005739">
    <property type="term" value="C:mitochondrion"/>
    <property type="evidence" value="ECO:0007669"/>
    <property type="project" value="TreeGrafter"/>
</dbReference>
<dbReference type="PANTHER" id="PTHR43448:SF2">
    <property type="entry name" value="PROTOHEME IX FARNESYLTRANSFERASE, MITOCHONDRIAL"/>
    <property type="match status" value="1"/>
</dbReference>
<keyword evidence="3 8" id="KW-0812">Transmembrane</keyword>
<feature type="transmembrane region" description="Helical" evidence="8">
    <location>
        <begin position="95"/>
        <end position="116"/>
    </location>
</feature>